<reference evidence="1" key="1">
    <citation type="submission" date="2020-09" db="EMBL/GenBank/DDBJ databases">
        <title>Genome-Enabled Discovery of Anthraquinone Biosynthesis in Senna tora.</title>
        <authorList>
            <person name="Kang S.-H."/>
            <person name="Pandey R.P."/>
            <person name="Lee C.-M."/>
            <person name="Sim J.-S."/>
            <person name="Jeong J.-T."/>
            <person name="Choi B.-S."/>
            <person name="Jung M."/>
            <person name="Ginzburg D."/>
            <person name="Zhao K."/>
            <person name="Won S.Y."/>
            <person name="Oh T.-J."/>
            <person name="Yu Y."/>
            <person name="Kim N.-H."/>
            <person name="Lee O.R."/>
            <person name="Lee T.-H."/>
            <person name="Bashyal P."/>
            <person name="Kim T.-S."/>
            <person name="Lee W.-H."/>
            <person name="Kawkins C."/>
            <person name="Kim C.-K."/>
            <person name="Kim J.S."/>
            <person name="Ahn B.O."/>
            <person name="Rhee S.Y."/>
            <person name="Sohng J.K."/>
        </authorList>
    </citation>
    <scope>NUCLEOTIDE SEQUENCE</scope>
    <source>
        <tissue evidence="1">Leaf</tissue>
    </source>
</reference>
<dbReference type="Proteomes" id="UP000634136">
    <property type="component" value="Unassembled WGS sequence"/>
</dbReference>
<evidence type="ECO:0000313" key="2">
    <source>
        <dbReference type="Proteomes" id="UP000634136"/>
    </source>
</evidence>
<comment type="caution">
    <text evidence="1">The sequence shown here is derived from an EMBL/GenBank/DDBJ whole genome shotgun (WGS) entry which is preliminary data.</text>
</comment>
<sequence length="212" mass="24112">MVGARIMSEHIPNDKSWLDLRNLHELRGKRLVAQVSETRRFALYLRTGVDLILELESSRHGVERGSCLNIFRTTNRASNVRNLHELRAKDLCAKAFSEVRREESRKKINNTNTSHTLLEHSALTTRGPVQQLQRQGVPTTKYCDNCHKRVTPRTPAGRFMVNLLIGSHDLVHPSLLIMWKLQIINHSAKTKLSLSKNSLTGSRPLVIWAATP</sequence>
<dbReference type="EMBL" id="JAAIUW010000008">
    <property type="protein sequence ID" value="KAF7820799.1"/>
    <property type="molecule type" value="Genomic_DNA"/>
</dbReference>
<organism evidence="1 2">
    <name type="scientific">Senna tora</name>
    <dbReference type="NCBI Taxonomy" id="362788"/>
    <lineage>
        <taxon>Eukaryota</taxon>
        <taxon>Viridiplantae</taxon>
        <taxon>Streptophyta</taxon>
        <taxon>Embryophyta</taxon>
        <taxon>Tracheophyta</taxon>
        <taxon>Spermatophyta</taxon>
        <taxon>Magnoliopsida</taxon>
        <taxon>eudicotyledons</taxon>
        <taxon>Gunneridae</taxon>
        <taxon>Pentapetalae</taxon>
        <taxon>rosids</taxon>
        <taxon>fabids</taxon>
        <taxon>Fabales</taxon>
        <taxon>Fabaceae</taxon>
        <taxon>Caesalpinioideae</taxon>
        <taxon>Cassia clade</taxon>
        <taxon>Senna</taxon>
    </lineage>
</organism>
<gene>
    <name evidence="1" type="ORF">G2W53_026254</name>
</gene>
<protein>
    <submittedName>
        <fullName evidence="1">Uncharacterized protein</fullName>
    </submittedName>
</protein>
<evidence type="ECO:0000313" key="1">
    <source>
        <dbReference type="EMBL" id="KAF7820799.1"/>
    </source>
</evidence>
<dbReference type="AlphaFoldDB" id="A0A834TNJ9"/>
<proteinExistence type="predicted"/>
<keyword evidence="2" id="KW-1185">Reference proteome</keyword>
<name>A0A834TNJ9_9FABA</name>
<accession>A0A834TNJ9</accession>